<organism evidence="1 2">
    <name type="scientific">Salegentibacter chungangensis</name>
    <dbReference type="NCBI Taxonomy" id="1335724"/>
    <lineage>
        <taxon>Bacteria</taxon>
        <taxon>Pseudomonadati</taxon>
        <taxon>Bacteroidota</taxon>
        <taxon>Flavobacteriia</taxon>
        <taxon>Flavobacteriales</taxon>
        <taxon>Flavobacteriaceae</taxon>
        <taxon>Salegentibacter</taxon>
    </lineage>
</organism>
<dbReference type="Proteomes" id="UP001597131">
    <property type="component" value="Unassembled WGS sequence"/>
</dbReference>
<evidence type="ECO:0000313" key="1">
    <source>
        <dbReference type="EMBL" id="MFD1096105.1"/>
    </source>
</evidence>
<name>A0ABW3NSF1_9FLAO</name>
<protein>
    <recommendedName>
        <fullName evidence="3">YARHG domain-containing protein</fullName>
    </recommendedName>
</protein>
<accession>A0ABW3NSF1</accession>
<comment type="caution">
    <text evidence="1">The sequence shown here is derived from an EMBL/GenBank/DDBJ whole genome shotgun (WGS) entry which is preliminary data.</text>
</comment>
<reference evidence="2" key="1">
    <citation type="journal article" date="2019" name="Int. J. Syst. Evol. Microbiol.">
        <title>The Global Catalogue of Microorganisms (GCM) 10K type strain sequencing project: providing services to taxonomists for standard genome sequencing and annotation.</title>
        <authorList>
            <consortium name="The Broad Institute Genomics Platform"/>
            <consortium name="The Broad Institute Genome Sequencing Center for Infectious Disease"/>
            <person name="Wu L."/>
            <person name="Ma J."/>
        </authorList>
    </citation>
    <scope>NUCLEOTIDE SEQUENCE [LARGE SCALE GENOMIC DNA]</scope>
    <source>
        <strain evidence="2">CCUG 64793</strain>
    </source>
</reference>
<dbReference type="EMBL" id="JBHTLI010000001">
    <property type="protein sequence ID" value="MFD1096105.1"/>
    <property type="molecule type" value="Genomic_DNA"/>
</dbReference>
<evidence type="ECO:0008006" key="3">
    <source>
        <dbReference type="Google" id="ProtNLM"/>
    </source>
</evidence>
<dbReference type="RefSeq" id="WP_380745353.1">
    <property type="nucleotide sequence ID" value="NZ_JBHTLI010000001.1"/>
</dbReference>
<proteinExistence type="predicted"/>
<keyword evidence="2" id="KW-1185">Reference proteome</keyword>
<gene>
    <name evidence="1" type="ORF">ACFQ3Q_10130</name>
</gene>
<sequence length="223" mass="26617">MKIQLLFFLILTSFKVASSTPQIPDKLIYQGSEYEWNGYSPAVDLFKEKKFKPPKEALETTANYGIFLYTYSIIDNCLYLTDVKILISVEKDGVPQLDEKSVFKLYFPDNDKVLMKNYSGLQVIGYGDQIKRKTKGRIFFYNKDYFVFDINEGILNKTLDLNFKKFQKLKREQFEKLKNSSDFNKIKNDNRQNLIYYNEFRDEKFSMEEYLEMYILDNLKHLR</sequence>
<evidence type="ECO:0000313" key="2">
    <source>
        <dbReference type="Proteomes" id="UP001597131"/>
    </source>
</evidence>